<gene>
    <name evidence="2" type="ORF">C3F40_30645</name>
    <name evidence="3" type="ORF">DS732_30100</name>
    <name evidence="4" type="ORF">FPS11_18000</name>
</gene>
<proteinExistence type="predicted"/>
<accession>A0A2J1CC05</accession>
<geneLocation type="plasmid" evidence="3">
    <name>unnamed3</name>
</geneLocation>
<evidence type="ECO:0000313" key="5">
    <source>
        <dbReference type="Proteomes" id="UP000239554"/>
    </source>
</evidence>
<sequence length="70" mass="7673">MLFVFGDQLSHFSLSEENKILLSVGDSQNPQGKAGENPPLTSRTSLLLPANHQEEQARPHQQCTVASQSQ</sequence>
<dbReference type="Proteomes" id="UP000256244">
    <property type="component" value="Plasmid unnamed3"/>
</dbReference>
<dbReference type="Proteomes" id="UP000543252">
    <property type="component" value="Unassembled WGS sequence"/>
</dbReference>
<evidence type="ECO:0000256" key="1">
    <source>
        <dbReference type="SAM" id="MobiDB-lite"/>
    </source>
</evidence>
<geneLocation type="plasmid" evidence="5">
    <name>peco-c85f</name>
</geneLocation>
<evidence type="ECO:0000313" key="7">
    <source>
        <dbReference type="Proteomes" id="UP000543252"/>
    </source>
</evidence>
<evidence type="ECO:0000313" key="2">
    <source>
        <dbReference type="EMBL" id="AUY05926.1"/>
    </source>
</evidence>
<evidence type="ECO:0000313" key="4">
    <source>
        <dbReference type="EMBL" id="EFB3616786.1"/>
    </source>
</evidence>
<dbReference type="Proteomes" id="UP000239554">
    <property type="component" value="Plasmid pECO-c85f"/>
</dbReference>
<name>A0A2J1CC05_ECOLX</name>
<reference evidence="3 6" key="2">
    <citation type="submission" date="2018-08" db="EMBL/GenBank/DDBJ databases">
        <title>Complete genome sequencing and genomic characterization of five Escherichia coli strains co-producing MCR-1 and ESBLs from different origins in China.</title>
        <authorList>
            <person name="Bai L."/>
        </authorList>
    </citation>
    <scope>NUCLEOTIDE SEQUENCE [LARGE SCALE GENOMIC DNA]</scope>
    <source>
        <strain evidence="3">Cq9</strain>
        <strain evidence="6">cq9</strain>
        <plasmid evidence="6">Plasmid unnamed3</plasmid>
        <plasmid evidence="3">unnamed3</plasmid>
    </source>
</reference>
<dbReference type="EMBL" id="CP026405">
    <property type="protein sequence ID" value="AUY05926.1"/>
    <property type="molecule type" value="Genomic_DNA"/>
</dbReference>
<reference evidence="4 7" key="3">
    <citation type="submission" date="2019-07" db="EMBL/GenBank/DDBJ databases">
        <authorList>
            <consortium name="GenomeTrakr network: Whole genome sequencing for foodborne pathogen traceback"/>
        </authorList>
    </citation>
    <scope>NUCLEOTIDE SEQUENCE [LARGE SCALE GENOMIC DNA]</scope>
    <source>
        <strain evidence="4 7">PSU-1859</strain>
    </source>
</reference>
<dbReference type="EMBL" id="CP031549">
    <property type="protein sequence ID" value="AXO10402.1"/>
    <property type="molecule type" value="Genomic_DNA"/>
</dbReference>
<protein>
    <submittedName>
        <fullName evidence="4">Uncharacterized protein</fullName>
    </submittedName>
</protein>
<evidence type="ECO:0000313" key="3">
    <source>
        <dbReference type="EMBL" id="AXO10402.1"/>
    </source>
</evidence>
<evidence type="ECO:0000313" key="6">
    <source>
        <dbReference type="Proteomes" id="UP000256244"/>
    </source>
</evidence>
<reference evidence="2 5" key="1">
    <citation type="journal article" date="2018" name="MBio">
        <title>Genomic Analysis of Hospital Plumbing Reveals Diverse Reservoir of Bacterial Plasmids Conferring Carbapenem Resistance.</title>
        <authorList>
            <consortium name="NISC Comparative Sequencing Program"/>
            <person name="Weingarten R.A."/>
            <person name="Johnson R.C."/>
            <person name="Conlan S."/>
            <person name="Ramsburg A.M."/>
            <person name="Dekker J.P."/>
            <person name="Lau A.F."/>
            <person name="Khil P."/>
            <person name="Odom R.T."/>
            <person name="Deming C."/>
            <person name="Park M."/>
            <person name="Thomas P.J."/>
            <person name="Henderson D.K."/>
            <person name="Palmore T.N."/>
            <person name="Segre J.A."/>
            <person name="Frank K.M."/>
        </authorList>
    </citation>
    <scope>NUCLEOTIDE SEQUENCE [LARGE SCALE GENOMIC DNA]</scope>
    <source>
        <strain evidence="2 5">ECONIH4</strain>
        <plasmid evidence="2">pECO-c85f</plasmid>
        <plasmid evidence="5">peco-c85f</plasmid>
    </source>
</reference>
<keyword evidence="2" id="KW-0614">Plasmid</keyword>
<organism evidence="4 7">
    <name type="scientific">Escherichia coli</name>
    <dbReference type="NCBI Taxonomy" id="562"/>
    <lineage>
        <taxon>Bacteria</taxon>
        <taxon>Pseudomonadati</taxon>
        <taxon>Pseudomonadota</taxon>
        <taxon>Gammaproteobacteria</taxon>
        <taxon>Enterobacterales</taxon>
        <taxon>Enterobacteriaceae</taxon>
        <taxon>Escherichia</taxon>
    </lineage>
</organism>
<dbReference type="EMBL" id="AASFMQ010000027">
    <property type="protein sequence ID" value="EFB3616786.1"/>
    <property type="molecule type" value="Genomic_DNA"/>
</dbReference>
<geneLocation type="plasmid" evidence="2">
    <name>pECO-c85f</name>
</geneLocation>
<dbReference type="AlphaFoldDB" id="A0A2J1CC05"/>
<feature type="region of interest" description="Disordered" evidence="1">
    <location>
        <begin position="24"/>
        <end position="44"/>
    </location>
</feature>